<sequence length="155" mass="16970">MKKLRHAVVGLLLVVVGLGGCTATNEAPVIISEYFALEHLSSKQEVLSKAKQALLRDGFQILSTDLEAGYISTSLKHWKLTPEQANCGATRGQDYLEGNHTKTEVAFNVVVDDKIVIVRSNIQGEYLPGEPAQDLTLHCVSRGVIEVEMVKKILL</sequence>
<gene>
    <name evidence="1" type="ORF">ACCI51_14035</name>
</gene>
<name>A0ABV4NRT1_9GAMM</name>
<dbReference type="Proteomes" id="UP001569414">
    <property type="component" value="Unassembled WGS sequence"/>
</dbReference>
<keyword evidence="2" id="KW-1185">Reference proteome</keyword>
<proteinExistence type="predicted"/>
<reference evidence="1 2" key="1">
    <citation type="submission" date="2024-08" db="EMBL/GenBank/DDBJ databases">
        <authorList>
            <person name="Ishaq N."/>
        </authorList>
    </citation>
    <scope>NUCLEOTIDE SEQUENCE [LARGE SCALE GENOMIC DNA]</scope>
    <source>
        <strain evidence="1 2">JCM 30400</strain>
    </source>
</reference>
<organism evidence="1 2">
    <name type="scientific">Microbulbifer echini</name>
    <dbReference type="NCBI Taxonomy" id="1529067"/>
    <lineage>
        <taxon>Bacteria</taxon>
        <taxon>Pseudomonadati</taxon>
        <taxon>Pseudomonadota</taxon>
        <taxon>Gammaproteobacteria</taxon>
        <taxon>Cellvibrionales</taxon>
        <taxon>Microbulbiferaceae</taxon>
        <taxon>Microbulbifer</taxon>
    </lineage>
</organism>
<dbReference type="RefSeq" id="WP_371844170.1">
    <property type="nucleotide sequence ID" value="NZ_JBGMEL010000013.1"/>
</dbReference>
<dbReference type="PROSITE" id="PS51257">
    <property type="entry name" value="PROKAR_LIPOPROTEIN"/>
    <property type="match status" value="1"/>
</dbReference>
<dbReference type="EMBL" id="JBGMEL010000013">
    <property type="protein sequence ID" value="MFA0791671.1"/>
    <property type="molecule type" value="Genomic_DNA"/>
</dbReference>
<evidence type="ECO:0000313" key="2">
    <source>
        <dbReference type="Proteomes" id="UP001569414"/>
    </source>
</evidence>
<protein>
    <submittedName>
        <fullName evidence="1">Uncharacterized protein</fullName>
    </submittedName>
</protein>
<comment type="caution">
    <text evidence="1">The sequence shown here is derived from an EMBL/GenBank/DDBJ whole genome shotgun (WGS) entry which is preliminary data.</text>
</comment>
<evidence type="ECO:0000313" key="1">
    <source>
        <dbReference type="EMBL" id="MFA0791671.1"/>
    </source>
</evidence>
<accession>A0ABV4NRT1</accession>